<dbReference type="InterPro" id="IPR027385">
    <property type="entry name" value="Beta-barrel_OMP"/>
</dbReference>
<accession>A0ABX5PXY5</accession>
<keyword evidence="5" id="KW-1185">Reference proteome</keyword>
<feature type="signal peptide" evidence="2">
    <location>
        <begin position="1"/>
        <end position="19"/>
    </location>
</feature>
<dbReference type="Pfam" id="PF13505">
    <property type="entry name" value="OMP_b-brl"/>
    <property type="match status" value="1"/>
</dbReference>
<name>A0ABX5PXY5_9FLAO</name>
<proteinExistence type="predicted"/>
<feature type="domain" description="Outer membrane protein beta-barrel" evidence="3">
    <location>
        <begin position="5"/>
        <end position="189"/>
    </location>
</feature>
<feature type="chain" id="PRO_5046837310" evidence="2">
    <location>
        <begin position="20"/>
        <end position="193"/>
    </location>
</feature>
<evidence type="ECO:0000256" key="2">
    <source>
        <dbReference type="SAM" id="SignalP"/>
    </source>
</evidence>
<dbReference type="SUPFAM" id="SSF56925">
    <property type="entry name" value="OMPA-like"/>
    <property type="match status" value="1"/>
</dbReference>
<evidence type="ECO:0000313" key="5">
    <source>
        <dbReference type="Proteomes" id="UP000248584"/>
    </source>
</evidence>
<gene>
    <name evidence="4" type="ORF">LX97_01584</name>
</gene>
<dbReference type="Gene3D" id="2.40.160.20">
    <property type="match status" value="1"/>
</dbReference>
<dbReference type="InterPro" id="IPR011250">
    <property type="entry name" value="OMP/PagP_B-barrel"/>
</dbReference>
<sequence length="193" mass="20684">MKKLLLAAIAIATMGITNAQTEKGKWTFGGSTTASFASNTFTPEFNGTEGEESTISEFTFTPNAGYFVMDNLAVGIDLSYTSSKEEQNGFDFTTNTIALLPNATYFFEAGDNFKPFVSAGAGLISSSFGDDDSDKFSGFAFTGEAGVAYFINSNVSLDFMVRYLNATLSNKENDDFKNKNSALGVGIGFSIFL</sequence>
<dbReference type="EMBL" id="QKZR01000002">
    <property type="protein sequence ID" value="PZX40811.1"/>
    <property type="molecule type" value="Genomic_DNA"/>
</dbReference>
<reference evidence="4 5" key="1">
    <citation type="submission" date="2018-06" db="EMBL/GenBank/DDBJ databases">
        <title>Genomic Encyclopedia of Archaeal and Bacterial Type Strains, Phase II (KMG-II): from individual species to whole genera.</title>
        <authorList>
            <person name="Goeker M."/>
        </authorList>
    </citation>
    <scope>NUCLEOTIDE SEQUENCE [LARGE SCALE GENOMIC DNA]</scope>
    <source>
        <strain evidence="4 5">DSM 17205</strain>
    </source>
</reference>
<comment type="caution">
    <text evidence="4">The sequence shown here is derived from an EMBL/GenBank/DDBJ whole genome shotgun (WGS) entry which is preliminary data.</text>
</comment>
<dbReference type="Proteomes" id="UP000248584">
    <property type="component" value="Unassembled WGS sequence"/>
</dbReference>
<evidence type="ECO:0000256" key="1">
    <source>
        <dbReference type="ARBA" id="ARBA00022729"/>
    </source>
</evidence>
<evidence type="ECO:0000313" key="4">
    <source>
        <dbReference type="EMBL" id="PZX40811.1"/>
    </source>
</evidence>
<protein>
    <submittedName>
        <fullName evidence="4">Outer membrane protein</fullName>
    </submittedName>
</protein>
<dbReference type="RefSeq" id="WP_015362773.1">
    <property type="nucleotide sequence ID" value="NZ_QKZR01000002.1"/>
</dbReference>
<evidence type="ECO:0000259" key="3">
    <source>
        <dbReference type="Pfam" id="PF13505"/>
    </source>
</evidence>
<keyword evidence="1 2" id="KW-0732">Signal</keyword>
<organism evidence="4 5">
    <name type="scientific">Nonlabens dokdonensis</name>
    <dbReference type="NCBI Taxonomy" id="328515"/>
    <lineage>
        <taxon>Bacteria</taxon>
        <taxon>Pseudomonadati</taxon>
        <taxon>Bacteroidota</taxon>
        <taxon>Flavobacteriia</taxon>
        <taxon>Flavobacteriales</taxon>
        <taxon>Flavobacteriaceae</taxon>
        <taxon>Nonlabens</taxon>
    </lineage>
</organism>